<organism evidence="1 2">
    <name type="scientific">Oryza rufipogon</name>
    <name type="common">Brownbeard rice</name>
    <name type="synonym">Asian wild rice</name>
    <dbReference type="NCBI Taxonomy" id="4529"/>
    <lineage>
        <taxon>Eukaryota</taxon>
        <taxon>Viridiplantae</taxon>
        <taxon>Streptophyta</taxon>
        <taxon>Embryophyta</taxon>
        <taxon>Tracheophyta</taxon>
        <taxon>Spermatophyta</taxon>
        <taxon>Magnoliopsida</taxon>
        <taxon>Liliopsida</taxon>
        <taxon>Poales</taxon>
        <taxon>Poaceae</taxon>
        <taxon>BOP clade</taxon>
        <taxon>Oryzoideae</taxon>
        <taxon>Oryzeae</taxon>
        <taxon>Oryzinae</taxon>
        <taxon>Oryza</taxon>
    </lineage>
</organism>
<reference evidence="2" key="1">
    <citation type="submission" date="2013-06" db="EMBL/GenBank/DDBJ databases">
        <authorList>
            <person name="Zhao Q."/>
        </authorList>
    </citation>
    <scope>NUCLEOTIDE SEQUENCE</scope>
    <source>
        <strain evidence="2">cv. W1943</strain>
    </source>
</reference>
<protein>
    <submittedName>
        <fullName evidence="1">Uncharacterized protein</fullName>
    </submittedName>
</protein>
<reference evidence="1" key="2">
    <citation type="submission" date="2015-06" db="UniProtKB">
        <authorList>
            <consortium name="EnsemblPlants"/>
        </authorList>
    </citation>
    <scope>IDENTIFICATION</scope>
</reference>
<dbReference type="EnsemblPlants" id="ORUFI09G13430.3">
    <property type="protein sequence ID" value="ORUFI09G13430.3"/>
    <property type="gene ID" value="ORUFI09G13430"/>
</dbReference>
<dbReference type="AlphaFoldDB" id="A0A0E0QS89"/>
<evidence type="ECO:0000313" key="1">
    <source>
        <dbReference type="EnsemblPlants" id="ORUFI09G13430.3"/>
    </source>
</evidence>
<dbReference type="HOGENOM" id="CLU_173601_0_0_1"/>
<evidence type="ECO:0000313" key="2">
    <source>
        <dbReference type="Proteomes" id="UP000008022"/>
    </source>
</evidence>
<name>A0A0E0QS89_ORYRU</name>
<accession>A0A0E0QS89</accession>
<dbReference type="Proteomes" id="UP000008022">
    <property type="component" value="Unassembled WGS sequence"/>
</dbReference>
<proteinExistence type="predicted"/>
<keyword evidence="2" id="KW-1185">Reference proteome</keyword>
<dbReference type="Gramene" id="ORUFI09G13430.3">
    <property type="protein sequence ID" value="ORUFI09G13430.3"/>
    <property type="gene ID" value="ORUFI09G13430"/>
</dbReference>
<sequence length="110" mass="12404">MVQNSGLRKTCFSVSPCTDNTIILPPQHTNLAMLPPASACPWLPAYKKKEYSFPVSVMHLAKKVGGQILWQESSHKLLGRLDCSSNERIWKVRMRHPRGQAVTMKIMPSD</sequence>